<dbReference type="Pfam" id="PF04023">
    <property type="entry name" value="FeoA"/>
    <property type="match status" value="1"/>
</dbReference>
<reference evidence="3 4" key="1">
    <citation type="submission" date="2022-12" db="EMBL/GenBank/DDBJ databases">
        <title>Metagenome assembled genome from gulf of manar.</title>
        <authorList>
            <person name="Kohli P."/>
            <person name="Pk S."/>
            <person name="Venkata Ramana C."/>
            <person name="Sasikala C."/>
        </authorList>
    </citation>
    <scope>NUCLEOTIDE SEQUENCE [LARGE SCALE GENOMIC DNA]</scope>
    <source>
        <strain evidence="3">JB008</strain>
    </source>
</reference>
<feature type="domain" description="Ferrous iron transporter FeoA-like" evidence="2">
    <location>
        <begin position="1"/>
        <end position="72"/>
    </location>
</feature>
<keyword evidence="1" id="KW-0408">Iron</keyword>
<dbReference type="SMART" id="SM00899">
    <property type="entry name" value="FeoA"/>
    <property type="match status" value="1"/>
</dbReference>
<dbReference type="SUPFAM" id="SSF50037">
    <property type="entry name" value="C-terminal domain of transcriptional repressors"/>
    <property type="match status" value="1"/>
</dbReference>
<protein>
    <submittedName>
        <fullName evidence="3">FeoA family protein</fullName>
    </submittedName>
</protein>
<accession>A0AAJ1MM65</accession>
<comment type="caution">
    <text evidence="3">The sequence shown here is derived from an EMBL/GenBank/DDBJ whole genome shotgun (WGS) entry which is preliminary data.</text>
</comment>
<dbReference type="GO" id="GO:0046914">
    <property type="term" value="F:transition metal ion binding"/>
    <property type="evidence" value="ECO:0007669"/>
    <property type="project" value="InterPro"/>
</dbReference>
<dbReference type="InterPro" id="IPR007167">
    <property type="entry name" value="Fe-transptr_FeoA-like"/>
</dbReference>
<dbReference type="Gene3D" id="2.30.30.90">
    <property type="match status" value="1"/>
</dbReference>
<dbReference type="Proteomes" id="UP001221217">
    <property type="component" value="Unassembled WGS sequence"/>
</dbReference>
<dbReference type="AlphaFoldDB" id="A0AAJ1MM65"/>
<dbReference type="EMBL" id="JAQQAL010000011">
    <property type="protein sequence ID" value="MDC7226385.1"/>
    <property type="molecule type" value="Genomic_DNA"/>
</dbReference>
<evidence type="ECO:0000256" key="1">
    <source>
        <dbReference type="ARBA" id="ARBA00023004"/>
    </source>
</evidence>
<evidence type="ECO:0000313" key="3">
    <source>
        <dbReference type="EMBL" id="MDC7226385.1"/>
    </source>
</evidence>
<organism evidence="3 4">
    <name type="scientific">Candidatus Thalassospirochaeta sargassi</name>
    <dbReference type="NCBI Taxonomy" id="3119039"/>
    <lineage>
        <taxon>Bacteria</taxon>
        <taxon>Pseudomonadati</taxon>
        <taxon>Spirochaetota</taxon>
        <taxon>Spirochaetia</taxon>
        <taxon>Spirochaetales</taxon>
        <taxon>Spirochaetaceae</taxon>
        <taxon>Candidatus Thalassospirochaeta</taxon>
    </lineage>
</organism>
<sequence>MTLLNGKNNRKYEISEIQANEEGMKEFLFTLGCYPGETVSIISQLASNLIINVKDARYSIDAHLASAIIVEPQLQAQTAPRLKQELVEQFA</sequence>
<evidence type="ECO:0000259" key="2">
    <source>
        <dbReference type="SMART" id="SM00899"/>
    </source>
</evidence>
<gene>
    <name evidence="3" type="ORF">PQJ61_06445</name>
</gene>
<evidence type="ECO:0000313" key="4">
    <source>
        <dbReference type="Proteomes" id="UP001221217"/>
    </source>
</evidence>
<proteinExistence type="predicted"/>
<dbReference type="InterPro" id="IPR008988">
    <property type="entry name" value="Transcriptional_repressor_C"/>
</dbReference>
<name>A0AAJ1MM65_9SPIO</name>
<dbReference type="InterPro" id="IPR038157">
    <property type="entry name" value="FeoA_core_dom"/>
</dbReference>